<name>A0A2P0VN60_9VIRU</name>
<dbReference type="EMBL" id="KY322437">
    <property type="protein sequence ID" value="AUF82345.1"/>
    <property type="molecule type" value="Genomic_DNA"/>
</dbReference>
<reference evidence="1" key="1">
    <citation type="journal article" date="2018" name="Virology">
        <title>A giant virus infecting green algae encodes key fermentation genes.</title>
        <authorList>
            <person name="Schvarcz C.R."/>
            <person name="Steward G.F."/>
        </authorList>
    </citation>
    <scope>NUCLEOTIDE SEQUENCE [LARGE SCALE GENOMIC DNA]</scope>
</reference>
<accession>A0A2P0VN60</accession>
<dbReference type="Proteomes" id="UP000244773">
    <property type="component" value="Segment"/>
</dbReference>
<evidence type="ECO:0000313" key="1">
    <source>
        <dbReference type="EMBL" id="AUF82345.1"/>
    </source>
</evidence>
<sequence>MSAKSEFIRLFESKFEDTFSDACCLHKRTNTKKENTESIETHKYDQCIPECLGIHMANATDSVSANLYAVYWGVKCGILDDRQVSKCLGIVKDIAPIYDDSFRILPNGSHTKCILPQYGLEIFVGMLKDSPIFCIEGRTMRFSDLEKDSTIVWTKTRSKKAGGYTCPTLQLYHIDNISNYEYTPVQIGNFVSENGNVYPITAFVCKASSNRWIEYIDRTGRLQRFGRGSVISEVNGSQSKSFLSSLILDAKAKSYDKITNKHVFSDTTKENIYKSTMMTIKKALVEKEKDGIYPTKLFVASLPGTSNDYMKEISKALIKVAYNHLINYSGVSDTAIEKFQNKLVSRT</sequence>
<gene>
    <name evidence="1" type="ORF">TetV_253</name>
</gene>
<keyword evidence="2" id="KW-1185">Reference proteome</keyword>
<evidence type="ECO:0000313" key="2">
    <source>
        <dbReference type="Proteomes" id="UP000244773"/>
    </source>
</evidence>
<protein>
    <submittedName>
        <fullName evidence="1">Uncharacterized protein</fullName>
    </submittedName>
</protein>
<organism evidence="1">
    <name type="scientific">Tetraselmis virus 1</name>
    <dbReference type="NCBI Taxonomy" id="2060617"/>
    <lineage>
        <taxon>Viruses</taxon>
        <taxon>Varidnaviria</taxon>
        <taxon>Bamfordvirae</taxon>
        <taxon>Nucleocytoviricota</taxon>
        <taxon>Megaviricetes</taxon>
        <taxon>Imitervirales</taxon>
        <taxon>Allomimiviridae</taxon>
        <taxon>Oceanusvirus</taxon>
        <taxon>Oceanusvirus kaneohense</taxon>
    </lineage>
</organism>
<proteinExistence type="predicted"/>